<dbReference type="Gramene" id="OMERI02G19430.1">
    <property type="protein sequence ID" value="OMERI02G19430.1"/>
    <property type="gene ID" value="OMERI02G19430"/>
</dbReference>
<dbReference type="AlphaFoldDB" id="A0A0E0CLN0"/>
<dbReference type="Proteomes" id="UP000008021">
    <property type="component" value="Chromosome 2"/>
</dbReference>
<sequence>MEEAARNGAREAAVLRTATGVGIDGGAVGGGGIDIGVGEEESLAGVAASVAGGQKEERRGTASALGVGGGEEEERRGDPERQGRRWRYAPAAGVRVGNREGISGGSDLKEREGVGAMGCGGERWVVVTMVEAGAAMWGRHDD</sequence>
<name>A0A0E0CLN0_9ORYZ</name>
<reference evidence="2" key="2">
    <citation type="submission" date="2018-05" db="EMBL/GenBank/DDBJ databases">
        <title>OmerRS3 (Oryza meridionalis Reference Sequence Version 3).</title>
        <authorList>
            <person name="Zhang J."/>
            <person name="Kudrna D."/>
            <person name="Lee S."/>
            <person name="Talag J."/>
            <person name="Welchert J."/>
            <person name="Wing R.A."/>
        </authorList>
    </citation>
    <scope>NUCLEOTIDE SEQUENCE [LARGE SCALE GENOMIC DNA]</scope>
    <source>
        <strain evidence="2">cv. OR44</strain>
    </source>
</reference>
<organism evidence="2">
    <name type="scientific">Oryza meridionalis</name>
    <dbReference type="NCBI Taxonomy" id="40149"/>
    <lineage>
        <taxon>Eukaryota</taxon>
        <taxon>Viridiplantae</taxon>
        <taxon>Streptophyta</taxon>
        <taxon>Embryophyta</taxon>
        <taxon>Tracheophyta</taxon>
        <taxon>Spermatophyta</taxon>
        <taxon>Magnoliopsida</taxon>
        <taxon>Liliopsida</taxon>
        <taxon>Poales</taxon>
        <taxon>Poaceae</taxon>
        <taxon>BOP clade</taxon>
        <taxon>Oryzoideae</taxon>
        <taxon>Oryzeae</taxon>
        <taxon>Oryzinae</taxon>
        <taxon>Oryza</taxon>
    </lineage>
</organism>
<proteinExistence type="predicted"/>
<feature type="region of interest" description="Disordered" evidence="1">
    <location>
        <begin position="46"/>
        <end position="86"/>
    </location>
</feature>
<evidence type="ECO:0008006" key="4">
    <source>
        <dbReference type="Google" id="ProtNLM"/>
    </source>
</evidence>
<protein>
    <recommendedName>
        <fullName evidence="4">DUF834 domain-containing protein</fullName>
    </recommendedName>
</protein>
<accession>A0A0E0CLN0</accession>
<evidence type="ECO:0000256" key="1">
    <source>
        <dbReference type="SAM" id="MobiDB-lite"/>
    </source>
</evidence>
<dbReference type="EnsemblPlants" id="OMERI02G19430.1">
    <property type="protein sequence ID" value="OMERI02G19430.1"/>
    <property type="gene ID" value="OMERI02G19430"/>
</dbReference>
<dbReference type="HOGENOM" id="CLU_1818925_0_0_1"/>
<evidence type="ECO:0000313" key="2">
    <source>
        <dbReference type="EnsemblPlants" id="OMERI02G19430.1"/>
    </source>
</evidence>
<keyword evidence="3" id="KW-1185">Reference proteome</keyword>
<reference evidence="2" key="1">
    <citation type="submission" date="2015-04" db="UniProtKB">
        <authorList>
            <consortium name="EnsemblPlants"/>
        </authorList>
    </citation>
    <scope>IDENTIFICATION</scope>
</reference>
<evidence type="ECO:0000313" key="3">
    <source>
        <dbReference type="Proteomes" id="UP000008021"/>
    </source>
</evidence>
<feature type="compositionally biased region" description="Basic and acidic residues" evidence="1">
    <location>
        <begin position="73"/>
        <end position="83"/>
    </location>
</feature>